<comment type="similarity">
    <text evidence="1">Belongs to the 4-hydroxybenzoyl-CoA thioesterase family.</text>
</comment>
<evidence type="ECO:0000313" key="4">
    <source>
        <dbReference type="Proteomes" id="UP000441389"/>
    </source>
</evidence>
<keyword evidence="2" id="KW-0378">Hydrolase</keyword>
<dbReference type="InterPro" id="IPR050563">
    <property type="entry name" value="4-hydroxybenzoyl-CoA_TE"/>
</dbReference>
<dbReference type="CDD" id="cd00586">
    <property type="entry name" value="4HBT"/>
    <property type="match status" value="1"/>
</dbReference>
<dbReference type="SUPFAM" id="SSF54637">
    <property type="entry name" value="Thioesterase/thiol ester dehydrase-isomerase"/>
    <property type="match status" value="1"/>
</dbReference>
<protein>
    <submittedName>
        <fullName evidence="3">Acyl-CoA thioesterase</fullName>
    </submittedName>
</protein>
<name>A0A6I4J2A0_9SPHN</name>
<evidence type="ECO:0000256" key="2">
    <source>
        <dbReference type="ARBA" id="ARBA00022801"/>
    </source>
</evidence>
<dbReference type="PANTHER" id="PTHR31793:SF27">
    <property type="entry name" value="NOVEL THIOESTERASE SUPERFAMILY DOMAIN AND SAPOSIN A-TYPE DOMAIN CONTAINING PROTEIN (0610012H03RIK)"/>
    <property type="match status" value="1"/>
</dbReference>
<keyword evidence="4" id="KW-1185">Reference proteome</keyword>
<dbReference type="AlphaFoldDB" id="A0A6I4J2A0"/>
<dbReference type="InterPro" id="IPR029069">
    <property type="entry name" value="HotDog_dom_sf"/>
</dbReference>
<dbReference type="PANTHER" id="PTHR31793">
    <property type="entry name" value="4-HYDROXYBENZOYL-COA THIOESTERASE FAMILY MEMBER"/>
    <property type="match status" value="1"/>
</dbReference>
<sequence length="143" mass="16474">MSRRPPSERSEYSVFWPITTRWEDNDQYGHVNNVAYYSWFDTAVNAWLVAQGLLDPANGDQIGLVVESSCRYFRPLSFPQRVQIGIRTGRIGTSSIVWKLGAFTFDDPRAAAEGRFIHVYVDRERRRPISISATWRQALTPFS</sequence>
<reference evidence="3 4" key="1">
    <citation type="submission" date="2019-12" db="EMBL/GenBank/DDBJ databases">
        <authorList>
            <person name="Huq M.A."/>
        </authorList>
    </citation>
    <scope>NUCLEOTIDE SEQUENCE [LARGE SCALE GENOMIC DNA]</scope>
    <source>
        <strain evidence="3 4">MAH-20</strain>
    </source>
</reference>
<dbReference type="Gene3D" id="3.10.129.10">
    <property type="entry name" value="Hotdog Thioesterase"/>
    <property type="match status" value="1"/>
</dbReference>
<dbReference type="GO" id="GO:0047617">
    <property type="term" value="F:fatty acyl-CoA hydrolase activity"/>
    <property type="evidence" value="ECO:0007669"/>
    <property type="project" value="TreeGrafter"/>
</dbReference>
<dbReference type="EMBL" id="WQMS01000012">
    <property type="protein sequence ID" value="MVO78178.1"/>
    <property type="molecule type" value="Genomic_DNA"/>
</dbReference>
<dbReference type="Proteomes" id="UP000441389">
    <property type="component" value="Unassembled WGS sequence"/>
</dbReference>
<dbReference type="Pfam" id="PF13279">
    <property type="entry name" value="4HBT_2"/>
    <property type="match status" value="1"/>
</dbReference>
<comment type="caution">
    <text evidence="3">The sequence shown here is derived from an EMBL/GenBank/DDBJ whole genome shotgun (WGS) entry which is preliminary data.</text>
</comment>
<proteinExistence type="inferred from homology"/>
<evidence type="ECO:0000313" key="3">
    <source>
        <dbReference type="EMBL" id="MVO78178.1"/>
    </source>
</evidence>
<dbReference type="RefSeq" id="WP_157027155.1">
    <property type="nucleotide sequence ID" value="NZ_WQMS01000012.1"/>
</dbReference>
<gene>
    <name evidence="3" type="ORF">GON01_09555</name>
</gene>
<organism evidence="3 4">
    <name type="scientific">Sphingomonas horti</name>
    <dbReference type="NCBI Taxonomy" id="2682842"/>
    <lineage>
        <taxon>Bacteria</taxon>
        <taxon>Pseudomonadati</taxon>
        <taxon>Pseudomonadota</taxon>
        <taxon>Alphaproteobacteria</taxon>
        <taxon>Sphingomonadales</taxon>
        <taxon>Sphingomonadaceae</taxon>
        <taxon>Sphingomonas</taxon>
    </lineage>
</organism>
<evidence type="ECO:0000256" key="1">
    <source>
        <dbReference type="ARBA" id="ARBA00005953"/>
    </source>
</evidence>
<accession>A0A6I4J2A0</accession>